<dbReference type="GO" id="GO:0004519">
    <property type="term" value="F:endonuclease activity"/>
    <property type="evidence" value="ECO:0007669"/>
    <property type="project" value="InterPro"/>
</dbReference>
<dbReference type="AlphaFoldDB" id="A0A0N5BJG8"/>
<protein>
    <submittedName>
        <fullName evidence="3">DUF4065 domain-containing protein</fullName>
    </submittedName>
</protein>
<feature type="compositionally biased region" description="Basic and acidic residues" evidence="1">
    <location>
        <begin position="395"/>
        <end position="412"/>
    </location>
</feature>
<accession>A0A0N5BJG8</accession>
<dbReference type="Proteomes" id="UP000046392">
    <property type="component" value="Unplaced"/>
</dbReference>
<dbReference type="GO" id="GO:0090730">
    <property type="term" value="C:Las1 complex"/>
    <property type="evidence" value="ECO:0007669"/>
    <property type="project" value="InterPro"/>
</dbReference>
<sequence length="412" mass="47724">MKRNTPFMSSNRSRDSKDDVFLPFFPSQWRYLKSLVMDDSINIETSKKIIDLLTAIQQRDTADGRLGLALTYEIYNAFYHLHKLDRNNNIEGATLQSVLACALQRSVNHLHEVCGHLEGRPSTMYRATMEYFSLPGVIASYRNDIAHGKYPSIDKMVDAMVEIRKVVINQYWKPFDGNTVTNPRAEGGREDLFADFSRKCRIFFKMYSPHPQTEEEEKALRDMALQLINNDFNYFAESLFSTSFAIEDEDGHCFKCLPSPVPYHELDVEGRLPRFMAVIYPALKETGNVFYFCIHGFQSIEHAESGTIQKRKFDFFFICAEEIVRQGYWFSINETVELIKWEDAVKFPKNIFYGMPSCVSQKDRILAEFDKIYKDLKSAEERPQAEGDGVSGPTVDKKKPWGKTVFDKYKNF</sequence>
<dbReference type="WBParaSite" id="SPAL_0000609400.1">
    <property type="protein sequence ID" value="SPAL_0000609400.1"/>
    <property type="gene ID" value="SPAL_0000609400"/>
</dbReference>
<reference evidence="3" key="1">
    <citation type="submission" date="2017-02" db="UniProtKB">
        <authorList>
            <consortium name="WormBaseParasite"/>
        </authorList>
    </citation>
    <scope>IDENTIFICATION</scope>
</reference>
<proteinExistence type="predicted"/>
<evidence type="ECO:0000313" key="2">
    <source>
        <dbReference type="Proteomes" id="UP000046392"/>
    </source>
</evidence>
<evidence type="ECO:0000313" key="3">
    <source>
        <dbReference type="WBParaSite" id="SPAL_0000609400.1"/>
    </source>
</evidence>
<dbReference type="GO" id="GO:0006364">
    <property type="term" value="P:rRNA processing"/>
    <property type="evidence" value="ECO:0007669"/>
    <property type="project" value="InterPro"/>
</dbReference>
<name>A0A0N5BJG8_STREA</name>
<dbReference type="Pfam" id="PF04031">
    <property type="entry name" value="Las1"/>
    <property type="match status" value="1"/>
</dbReference>
<evidence type="ECO:0000256" key="1">
    <source>
        <dbReference type="SAM" id="MobiDB-lite"/>
    </source>
</evidence>
<feature type="region of interest" description="Disordered" evidence="1">
    <location>
        <begin position="379"/>
        <end position="412"/>
    </location>
</feature>
<dbReference type="InterPro" id="IPR007174">
    <property type="entry name" value="Las1"/>
</dbReference>
<keyword evidence="2" id="KW-1185">Reference proteome</keyword>
<organism evidence="2 3">
    <name type="scientific">Strongyloides papillosus</name>
    <name type="common">Intestinal threadworm</name>
    <dbReference type="NCBI Taxonomy" id="174720"/>
    <lineage>
        <taxon>Eukaryota</taxon>
        <taxon>Metazoa</taxon>
        <taxon>Ecdysozoa</taxon>
        <taxon>Nematoda</taxon>
        <taxon>Chromadorea</taxon>
        <taxon>Rhabditida</taxon>
        <taxon>Tylenchina</taxon>
        <taxon>Panagrolaimomorpha</taxon>
        <taxon>Strongyloidoidea</taxon>
        <taxon>Strongyloididae</taxon>
        <taxon>Strongyloides</taxon>
    </lineage>
</organism>